<evidence type="ECO:0000313" key="2">
    <source>
        <dbReference type="EMBL" id="CAK9019761.1"/>
    </source>
</evidence>
<proteinExistence type="predicted"/>
<organism evidence="1 3">
    <name type="scientific">Durusdinium trenchii</name>
    <dbReference type="NCBI Taxonomy" id="1381693"/>
    <lineage>
        <taxon>Eukaryota</taxon>
        <taxon>Sar</taxon>
        <taxon>Alveolata</taxon>
        <taxon>Dinophyceae</taxon>
        <taxon>Suessiales</taxon>
        <taxon>Symbiodiniaceae</taxon>
        <taxon>Durusdinium</taxon>
    </lineage>
</organism>
<evidence type="ECO:0000313" key="1">
    <source>
        <dbReference type="EMBL" id="CAK9019726.1"/>
    </source>
</evidence>
<name>A0ABP0JYY6_9DINO</name>
<accession>A0ABP0JYY6</accession>
<keyword evidence="3" id="KW-1185">Reference proteome</keyword>
<gene>
    <name evidence="1" type="ORF">CCMP2556_LOCUS13780</name>
    <name evidence="2" type="ORF">CCMP2556_LOCUS13791</name>
</gene>
<dbReference type="Proteomes" id="UP001642484">
    <property type="component" value="Unassembled WGS sequence"/>
</dbReference>
<sequence length="74" mass="8108">MPIGLWTNDWASSLLFSSLWEILTEEKLGYNITKDGAATSRPITFKLAGCSHVPGTPQIIEGQSTQSDMNLCHV</sequence>
<evidence type="ECO:0000313" key="3">
    <source>
        <dbReference type="Proteomes" id="UP001642484"/>
    </source>
</evidence>
<dbReference type="EMBL" id="CAXAMN010006958">
    <property type="protein sequence ID" value="CAK9019761.1"/>
    <property type="molecule type" value="Genomic_DNA"/>
</dbReference>
<reference evidence="1 3" key="1">
    <citation type="submission" date="2024-02" db="EMBL/GenBank/DDBJ databases">
        <authorList>
            <person name="Chen Y."/>
            <person name="Shah S."/>
            <person name="Dougan E. K."/>
            <person name="Thang M."/>
            <person name="Chan C."/>
        </authorList>
    </citation>
    <scope>NUCLEOTIDE SEQUENCE [LARGE SCALE GENOMIC DNA]</scope>
</reference>
<dbReference type="EMBL" id="CAXAMN010006947">
    <property type="protein sequence ID" value="CAK9019726.1"/>
    <property type="molecule type" value="Genomic_DNA"/>
</dbReference>
<comment type="caution">
    <text evidence="1">The sequence shown here is derived from an EMBL/GenBank/DDBJ whole genome shotgun (WGS) entry which is preliminary data.</text>
</comment>
<protein>
    <submittedName>
        <fullName evidence="1">Uncharacterized protein</fullName>
    </submittedName>
</protein>